<evidence type="ECO:0000313" key="9">
    <source>
        <dbReference type="Proteomes" id="UP001159042"/>
    </source>
</evidence>
<organism evidence="8 9">
    <name type="scientific">Exocentrus adspersus</name>
    <dbReference type="NCBI Taxonomy" id="1586481"/>
    <lineage>
        <taxon>Eukaryota</taxon>
        <taxon>Metazoa</taxon>
        <taxon>Ecdysozoa</taxon>
        <taxon>Arthropoda</taxon>
        <taxon>Hexapoda</taxon>
        <taxon>Insecta</taxon>
        <taxon>Pterygota</taxon>
        <taxon>Neoptera</taxon>
        <taxon>Endopterygota</taxon>
        <taxon>Coleoptera</taxon>
        <taxon>Polyphaga</taxon>
        <taxon>Cucujiformia</taxon>
        <taxon>Chrysomeloidea</taxon>
        <taxon>Cerambycidae</taxon>
        <taxon>Lamiinae</taxon>
        <taxon>Acanthocinini</taxon>
        <taxon>Exocentrus</taxon>
    </lineage>
</organism>
<dbReference type="Gene3D" id="1.10.10.10">
    <property type="entry name" value="Winged helix-like DNA-binding domain superfamily/Winged helix DNA-binding domain"/>
    <property type="match status" value="1"/>
</dbReference>
<evidence type="ECO:0000256" key="5">
    <source>
        <dbReference type="ARBA" id="ARBA00023242"/>
    </source>
</evidence>
<dbReference type="SMART" id="SM00339">
    <property type="entry name" value="FH"/>
    <property type="match status" value="1"/>
</dbReference>
<dbReference type="PANTHER" id="PTHR13962:SF17">
    <property type="entry name" value="FORKHEAD BOX PROTEIN N4"/>
    <property type="match status" value="1"/>
</dbReference>
<dbReference type="EMBL" id="JANEYG010000008">
    <property type="protein sequence ID" value="KAJ8921957.1"/>
    <property type="molecule type" value="Genomic_DNA"/>
</dbReference>
<gene>
    <name evidence="8" type="ORF">NQ315_008591</name>
</gene>
<keyword evidence="9" id="KW-1185">Reference proteome</keyword>
<sequence length="421" mass="47602">MNTSNIIVRTTADQKSTKTEYQESSIKIEYHSPLDSGRIVSQTFLRPPGQAPAKVFLVNGCWDTSNKIPNIIAEMHNVNTEEFTHSSLYKQDLNESRDFVSPSPRGSDSGIESDCTDGNLSWLLNYKIHELPPVPDALSSEHQNFQNPRTTEVTPSKPLFQSPLVQIKVPNIIEKTTPLKEDGRTMQSYRYSGPKKPPFTYTELIEYALSEKGELTVSGIYQWISDHFPFYKQNDDRWKNSVRHNLSINPHFRKGGKAVQGAGHLWTIAQRDDKKSWQIRQRMNQFIQGNYKDTKSREQEAFDKELQAATESILGEINGQQNNKVGDNNEAEVGAKRSNGNNNNIQVEYINLGEAPNGLEGNFLSPPVSKQEIVNECGLGSDFFITDINPNALGLNLAEAEAITEDGIYEDMNFEYYELKE</sequence>
<protein>
    <recommendedName>
        <fullName evidence="7">Fork-head domain-containing protein</fullName>
    </recommendedName>
</protein>
<dbReference type="InterPro" id="IPR030456">
    <property type="entry name" value="TF_fork_head_CS_2"/>
</dbReference>
<proteinExistence type="predicted"/>
<dbReference type="GO" id="GO:0003700">
    <property type="term" value="F:DNA-binding transcription factor activity"/>
    <property type="evidence" value="ECO:0007669"/>
    <property type="project" value="InterPro"/>
</dbReference>
<dbReference type="GO" id="GO:0005634">
    <property type="term" value="C:nucleus"/>
    <property type="evidence" value="ECO:0007669"/>
    <property type="project" value="UniProtKB-SubCell"/>
</dbReference>
<dbReference type="InterPro" id="IPR047119">
    <property type="entry name" value="FOXN2/3-like"/>
</dbReference>
<comment type="caution">
    <text evidence="8">The sequence shown here is derived from an EMBL/GenBank/DDBJ whole genome shotgun (WGS) entry which is preliminary data.</text>
</comment>
<feature type="DNA-binding region" description="Fork-head" evidence="6">
    <location>
        <begin position="196"/>
        <end position="296"/>
    </location>
</feature>
<dbReference type="PROSITE" id="PS00658">
    <property type="entry name" value="FORK_HEAD_2"/>
    <property type="match status" value="1"/>
</dbReference>
<dbReference type="Pfam" id="PF00250">
    <property type="entry name" value="Forkhead"/>
    <property type="match status" value="1"/>
</dbReference>
<dbReference type="PROSITE" id="PS50039">
    <property type="entry name" value="FORK_HEAD_3"/>
    <property type="match status" value="1"/>
</dbReference>
<dbReference type="AlphaFoldDB" id="A0AAV8W6J6"/>
<feature type="domain" description="Fork-head" evidence="7">
    <location>
        <begin position="196"/>
        <end position="296"/>
    </location>
</feature>
<dbReference type="SUPFAM" id="SSF46785">
    <property type="entry name" value="Winged helix' DNA-binding domain"/>
    <property type="match status" value="1"/>
</dbReference>
<comment type="subcellular location">
    <subcellularLocation>
        <location evidence="1 6">Nucleus</location>
    </subcellularLocation>
</comment>
<dbReference type="PANTHER" id="PTHR13962">
    <property type="entry name" value="FORKHEAD BOX PROTEIN N3-LIKE PROTEIN-RELATED"/>
    <property type="match status" value="1"/>
</dbReference>
<dbReference type="PRINTS" id="PR00053">
    <property type="entry name" value="FORKHEAD"/>
</dbReference>
<reference evidence="8 9" key="1">
    <citation type="journal article" date="2023" name="Insect Mol. Biol.">
        <title>Genome sequencing provides insights into the evolution of gene families encoding plant cell wall-degrading enzymes in longhorned beetles.</title>
        <authorList>
            <person name="Shin N.R."/>
            <person name="Okamura Y."/>
            <person name="Kirsch R."/>
            <person name="Pauchet Y."/>
        </authorList>
    </citation>
    <scope>NUCLEOTIDE SEQUENCE [LARGE SCALE GENOMIC DNA]</scope>
    <source>
        <strain evidence="8">EAD_L_NR</strain>
    </source>
</reference>
<evidence type="ECO:0000313" key="8">
    <source>
        <dbReference type="EMBL" id="KAJ8921957.1"/>
    </source>
</evidence>
<dbReference type="InterPro" id="IPR036390">
    <property type="entry name" value="WH_DNA-bd_sf"/>
</dbReference>
<keyword evidence="4" id="KW-0804">Transcription</keyword>
<name>A0AAV8W6J6_9CUCU</name>
<evidence type="ECO:0000256" key="4">
    <source>
        <dbReference type="ARBA" id="ARBA00023163"/>
    </source>
</evidence>
<dbReference type="Proteomes" id="UP001159042">
    <property type="component" value="Unassembled WGS sequence"/>
</dbReference>
<evidence type="ECO:0000256" key="6">
    <source>
        <dbReference type="PROSITE-ProRule" id="PRU00089"/>
    </source>
</evidence>
<evidence type="ECO:0000256" key="3">
    <source>
        <dbReference type="ARBA" id="ARBA00023125"/>
    </source>
</evidence>
<dbReference type="GO" id="GO:0000987">
    <property type="term" value="F:cis-regulatory region sequence-specific DNA binding"/>
    <property type="evidence" value="ECO:0007669"/>
    <property type="project" value="TreeGrafter"/>
</dbReference>
<keyword evidence="2" id="KW-0805">Transcription regulation</keyword>
<dbReference type="InterPro" id="IPR001766">
    <property type="entry name" value="Fork_head_dom"/>
</dbReference>
<dbReference type="InterPro" id="IPR036388">
    <property type="entry name" value="WH-like_DNA-bd_sf"/>
</dbReference>
<evidence type="ECO:0000259" key="7">
    <source>
        <dbReference type="PROSITE" id="PS50039"/>
    </source>
</evidence>
<evidence type="ECO:0000256" key="2">
    <source>
        <dbReference type="ARBA" id="ARBA00023015"/>
    </source>
</evidence>
<dbReference type="CDD" id="cd00059">
    <property type="entry name" value="FH_FOX"/>
    <property type="match status" value="1"/>
</dbReference>
<evidence type="ECO:0000256" key="1">
    <source>
        <dbReference type="ARBA" id="ARBA00004123"/>
    </source>
</evidence>
<accession>A0AAV8W6J6</accession>
<keyword evidence="3 6" id="KW-0238">DNA-binding</keyword>
<keyword evidence="5 6" id="KW-0539">Nucleus</keyword>